<name>A0A0A3XKJ9_BRAJP</name>
<accession>A0A0A3XKJ9</accession>
<feature type="transmembrane region" description="Helical" evidence="1">
    <location>
        <begin position="6"/>
        <end position="26"/>
    </location>
</feature>
<keyword evidence="1" id="KW-0812">Transmembrane</keyword>
<evidence type="ECO:0000313" key="2">
    <source>
        <dbReference type="EMBL" id="KGT73676.1"/>
    </source>
</evidence>
<reference evidence="2 3" key="1">
    <citation type="submission" date="2014-09" db="EMBL/GenBank/DDBJ databases">
        <title>Draft genome of Bradyrhizobium japonicum Is-34.</title>
        <authorList>
            <person name="Tsurumaru H."/>
            <person name="Yamakawa T."/>
            <person name="Hashimoto S."/>
            <person name="Okizaki K."/>
            <person name="Kanesaki Y."/>
            <person name="Yoshikawa H."/>
            <person name="Yajima S."/>
        </authorList>
    </citation>
    <scope>NUCLEOTIDE SEQUENCE [LARGE SCALE GENOMIC DNA]</scope>
    <source>
        <strain evidence="2 3">Is-34</strain>
    </source>
</reference>
<dbReference type="Proteomes" id="UP000030377">
    <property type="component" value="Unassembled WGS sequence"/>
</dbReference>
<dbReference type="EMBL" id="JRPN01000042">
    <property type="protein sequence ID" value="KGT73676.1"/>
    <property type="molecule type" value="Genomic_DNA"/>
</dbReference>
<evidence type="ECO:0000313" key="3">
    <source>
        <dbReference type="Proteomes" id="UP000030377"/>
    </source>
</evidence>
<gene>
    <name evidence="2" type="ORF">MA20_42750</name>
</gene>
<keyword evidence="1" id="KW-0472">Membrane</keyword>
<sequence length="77" mass="8356">MIEAILYPSCAIIAGSIGYVVCSLINGSEKEYLRERCGELENALDDAGRTLLCHGFRHAAQQAMKALGRPVLEDAEC</sequence>
<organism evidence="2 3">
    <name type="scientific">Bradyrhizobium japonicum</name>
    <dbReference type="NCBI Taxonomy" id="375"/>
    <lineage>
        <taxon>Bacteria</taxon>
        <taxon>Pseudomonadati</taxon>
        <taxon>Pseudomonadota</taxon>
        <taxon>Alphaproteobacteria</taxon>
        <taxon>Hyphomicrobiales</taxon>
        <taxon>Nitrobacteraceae</taxon>
        <taxon>Bradyrhizobium</taxon>
    </lineage>
</organism>
<evidence type="ECO:0000256" key="1">
    <source>
        <dbReference type="SAM" id="Phobius"/>
    </source>
</evidence>
<comment type="caution">
    <text evidence="2">The sequence shown here is derived from an EMBL/GenBank/DDBJ whole genome shotgun (WGS) entry which is preliminary data.</text>
</comment>
<dbReference type="RefSeq" id="WP_038944865.1">
    <property type="nucleotide sequence ID" value="NZ_JRPN01000042.1"/>
</dbReference>
<proteinExistence type="predicted"/>
<dbReference type="AlphaFoldDB" id="A0A0A3XKJ9"/>
<keyword evidence="1" id="KW-1133">Transmembrane helix</keyword>
<protein>
    <submittedName>
        <fullName evidence="2">Uncharacterized protein</fullName>
    </submittedName>
</protein>